<evidence type="ECO:0000256" key="11">
    <source>
        <dbReference type="SAM" id="MobiDB-lite"/>
    </source>
</evidence>
<keyword evidence="6" id="KW-0597">Phosphoprotein</keyword>
<dbReference type="InterPro" id="IPR045128">
    <property type="entry name" value="PI31-like"/>
</dbReference>
<dbReference type="Pfam" id="PF11566">
    <property type="entry name" value="PI31_Prot_N"/>
    <property type="match status" value="1"/>
</dbReference>
<protein>
    <submittedName>
        <fullName evidence="14">Uncharacterized protein</fullName>
    </submittedName>
</protein>
<feature type="compositionally biased region" description="Gly residues" evidence="11">
    <location>
        <begin position="288"/>
        <end position="304"/>
    </location>
</feature>
<gene>
    <name evidence="14" type="ORF">GPECTOR_6g875</name>
</gene>
<dbReference type="GO" id="GO:0043161">
    <property type="term" value="P:proteasome-mediated ubiquitin-dependent protein catabolic process"/>
    <property type="evidence" value="ECO:0007669"/>
    <property type="project" value="InterPro"/>
</dbReference>
<dbReference type="EMBL" id="LSYV01000007">
    <property type="protein sequence ID" value="KXZ53956.1"/>
    <property type="molecule type" value="Genomic_DNA"/>
</dbReference>
<comment type="subcellular location">
    <subcellularLocation>
        <location evidence="2">Cytoplasm</location>
    </subcellularLocation>
    <subcellularLocation>
        <location evidence="1">Endoplasmic reticulum</location>
    </subcellularLocation>
</comment>
<proteinExistence type="inferred from homology"/>
<keyword evidence="4" id="KW-0488">Methylation</keyword>
<evidence type="ECO:0000256" key="9">
    <source>
        <dbReference type="ARBA" id="ARBA00022990"/>
    </source>
</evidence>
<comment type="caution">
    <text evidence="14">The sequence shown here is derived from an EMBL/GenBank/DDBJ whole genome shotgun (WGS) entry which is preliminary data.</text>
</comment>
<dbReference type="InterPro" id="IPR013886">
    <property type="entry name" value="PI31_Prot_C"/>
</dbReference>
<comment type="similarity">
    <text evidence="3">Belongs to the proteasome inhibitor PI31 family.</text>
</comment>
<comment type="function">
    <text evidence="10">Plays an important role in control of proteasome function. Inhibits the hydrolysis of protein and peptide substrates by the 20S proteasome. Also inhibits the activation of the proteasome by the proteasome regulatory proteins PA700 and PA28.</text>
</comment>
<evidence type="ECO:0000259" key="13">
    <source>
        <dbReference type="Pfam" id="PF11566"/>
    </source>
</evidence>
<name>A0A150GVP9_GONPE</name>
<dbReference type="InterPro" id="IPR021625">
    <property type="entry name" value="PI31_Prot_N"/>
</dbReference>
<keyword evidence="15" id="KW-1185">Reference proteome</keyword>
<dbReference type="GO" id="GO:0005783">
    <property type="term" value="C:endoplasmic reticulum"/>
    <property type="evidence" value="ECO:0007669"/>
    <property type="project" value="UniProtKB-SubCell"/>
</dbReference>
<evidence type="ECO:0000256" key="1">
    <source>
        <dbReference type="ARBA" id="ARBA00004240"/>
    </source>
</evidence>
<feature type="domain" description="PI31 proteasome regulator C-terminal" evidence="12">
    <location>
        <begin position="237"/>
        <end position="313"/>
    </location>
</feature>
<feature type="compositionally biased region" description="Basic and acidic residues" evidence="11">
    <location>
        <begin position="208"/>
        <end position="218"/>
    </location>
</feature>
<feature type="region of interest" description="Disordered" evidence="11">
    <location>
        <begin position="167"/>
        <end position="262"/>
    </location>
</feature>
<evidence type="ECO:0000256" key="8">
    <source>
        <dbReference type="ARBA" id="ARBA00022942"/>
    </source>
</evidence>
<feature type="compositionally biased region" description="Basic and acidic residues" evidence="11">
    <location>
        <begin position="323"/>
        <end position="335"/>
    </location>
</feature>
<keyword evidence="9" id="KW-0007">Acetylation</keyword>
<evidence type="ECO:0000259" key="12">
    <source>
        <dbReference type="Pfam" id="PF08577"/>
    </source>
</evidence>
<dbReference type="PANTHER" id="PTHR13266:SF1">
    <property type="entry name" value="PROTEASOME INHIBITOR PI31 SUBUNIT"/>
    <property type="match status" value="1"/>
</dbReference>
<dbReference type="GO" id="GO:0070628">
    <property type="term" value="F:proteasome binding"/>
    <property type="evidence" value="ECO:0007669"/>
    <property type="project" value="InterPro"/>
</dbReference>
<evidence type="ECO:0000256" key="3">
    <source>
        <dbReference type="ARBA" id="ARBA00006405"/>
    </source>
</evidence>
<evidence type="ECO:0000313" key="14">
    <source>
        <dbReference type="EMBL" id="KXZ53956.1"/>
    </source>
</evidence>
<dbReference type="Gene3D" id="3.40.1000.30">
    <property type="match status" value="1"/>
</dbReference>
<feature type="compositionally biased region" description="Basic and acidic residues" evidence="11">
    <location>
        <begin position="186"/>
        <end position="201"/>
    </location>
</feature>
<feature type="region of interest" description="Disordered" evidence="11">
    <location>
        <begin position="288"/>
        <end position="355"/>
    </location>
</feature>
<evidence type="ECO:0000313" key="15">
    <source>
        <dbReference type="Proteomes" id="UP000075714"/>
    </source>
</evidence>
<evidence type="ECO:0000256" key="5">
    <source>
        <dbReference type="ARBA" id="ARBA00022490"/>
    </source>
</evidence>
<keyword evidence="5" id="KW-0963">Cytoplasm</keyword>
<evidence type="ECO:0000256" key="7">
    <source>
        <dbReference type="ARBA" id="ARBA00022824"/>
    </source>
</evidence>
<dbReference type="PANTHER" id="PTHR13266">
    <property type="entry name" value="PROTEASOME INHIBITOR"/>
    <property type="match status" value="1"/>
</dbReference>
<evidence type="ECO:0000256" key="10">
    <source>
        <dbReference type="ARBA" id="ARBA00024805"/>
    </source>
</evidence>
<dbReference type="Pfam" id="PF08577">
    <property type="entry name" value="PI31_Prot_C"/>
    <property type="match status" value="1"/>
</dbReference>
<dbReference type="AlphaFoldDB" id="A0A150GVP9"/>
<dbReference type="GO" id="GO:0000502">
    <property type="term" value="C:proteasome complex"/>
    <property type="evidence" value="ECO:0007669"/>
    <property type="project" value="UniProtKB-KW"/>
</dbReference>
<keyword evidence="8" id="KW-0647">Proteasome</keyword>
<accession>A0A150GVP9</accession>
<dbReference type="Proteomes" id="UP000075714">
    <property type="component" value="Unassembled WGS sequence"/>
</dbReference>
<dbReference type="OrthoDB" id="68090at2759"/>
<dbReference type="STRING" id="33097.A0A150GVP9"/>
<evidence type="ECO:0000256" key="6">
    <source>
        <dbReference type="ARBA" id="ARBA00022553"/>
    </source>
</evidence>
<evidence type="ECO:0000256" key="4">
    <source>
        <dbReference type="ARBA" id="ARBA00022481"/>
    </source>
</evidence>
<feature type="domain" description="PI31 proteasome regulator N-terminal" evidence="13">
    <location>
        <begin position="15"/>
        <end position="106"/>
    </location>
</feature>
<organism evidence="14 15">
    <name type="scientific">Gonium pectorale</name>
    <name type="common">Green alga</name>
    <dbReference type="NCBI Taxonomy" id="33097"/>
    <lineage>
        <taxon>Eukaryota</taxon>
        <taxon>Viridiplantae</taxon>
        <taxon>Chlorophyta</taxon>
        <taxon>core chlorophytes</taxon>
        <taxon>Chlorophyceae</taxon>
        <taxon>CS clade</taxon>
        <taxon>Chlamydomonadales</taxon>
        <taxon>Volvocaceae</taxon>
        <taxon>Gonium</taxon>
    </lineage>
</organism>
<dbReference type="GO" id="GO:0004866">
    <property type="term" value="F:endopeptidase inhibitor activity"/>
    <property type="evidence" value="ECO:0007669"/>
    <property type="project" value="InterPro"/>
</dbReference>
<sequence length="355" mass="36892">MATPAAVTAVIRAARPQFNSAADKVAFAVHAVVSVNGFSLRKVGAGVDDVVAAGAASLPAEEGDLHGWNAEAGDAGEGGTYSFLYAPEAGTQKPTLLLVKCLHIDGGQGGGLLLVSMAETASNRLPATRELQVGRFVNSLASGAAGYEMLDDLVGTVQSCLDEALGPQESASAAKPRTAEAATSQESEREPQRGQERRRRDEEEEEERERVLRDERYRPGFPGGPTHGPPGWGPAGIGDDDLMPGALPRPPGLGGLGGVPLGPRGMGGGMHVGPTNPIFADRLRHPRGGPGMGGPGMGPGGGVPGMRWDPINPEGLQGWNPDDFTRDGRAVRDEGFNDIGRPPPGRGPDWDHMFG</sequence>
<feature type="compositionally biased region" description="Gly residues" evidence="11">
    <location>
        <begin position="252"/>
        <end position="262"/>
    </location>
</feature>
<reference evidence="15" key="1">
    <citation type="journal article" date="2016" name="Nat. Commun.">
        <title>The Gonium pectorale genome demonstrates co-option of cell cycle regulation during the evolution of multicellularity.</title>
        <authorList>
            <person name="Hanschen E.R."/>
            <person name="Marriage T.N."/>
            <person name="Ferris P.J."/>
            <person name="Hamaji T."/>
            <person name="Toyoda A."/>
            <person name="Fujiyama A."/>
            <person name="Neme R."/>
            <person name="Noguchi H."/>
            <person name="Minakuchi Y."/>
            <person name="Suzuki M."/>
            <person name="Kawai-Toyooka H."/>
            <person name="Smith D.R."/>
            <person name="Sparks H."/>
            <person name="Anderson J."/>
            <person name="Bakaric R."/>
            <person name="Luria V."/>
            <person name="Karger A."/>
            <person name="Kirschner M.W."/>
            <person name="Durand P.M."/>
            <person name="Michod R.E."/>
            <person name="Nozaki H."/>
            <person name="Olson B.J."/>
        </authorList>
    </citation>
    <scope>NUCLEOTIDE SEQUENCE [LARGE SCALE GENOMIC DNA]</scope>
    <source>
        <strain evidence="15">NIES-2863</strain>
    </source>
</reference>
<keyword evidence="7" id="KW-0256">Endoplasmic reticulum</keyword>
<evidence type="ECO:0000256" key="2">
    <source>
        <dbReference type="ARBA" id="ARBA00004496"/>
    </source>
</evidence>